<dbReference type="PANTHER" id="PTHR35010:SF2">
    <property type="entry name" value="BLL4672 PROTEIN"/>
    <property type="match status" value="1"/>
</dbReference>
<organism evidence="3 4">
    <name type="scientific">Promicromonospora soli</name>
    <dbReference type="NCBI Taxonomy" id="2035533"/>
    <lineage>
        <taxon>Bacteria</taxon>
        <taxon>Bacillati</taxon>
        <taxon>Actinomycetota</taxon>
        <taxon>Actinomycetes</taxon>
        <taxon>Micrococcales</taxon>
        <taxon>Promicromonosporaceae</taxon>
        <taxon>Promicromonospora</taxon>
    </lineage>
</organism>
<evidence type="ECO:0000313" key="3">
    <source>
        <dbReference type="EMBL" id="GHH78774.1"/>
    </source>
</evidence>
<dbReference type="InterPro" id="IPR001387">
    <property type="entry name" value="Cro/C1-type_HTH"/>
</dbReference>
<keyword evidence="4" id="KW-1185">Reference proteome</keyword>
<dbReference type="Gene3D" id="3.30.450.180">
    <property type="match status" value="1"/>
</dbReference>
<feature type="region of interest" description="Disordered" evidence="1">
    <location>
        <begin position="163"/>
        <end position="186"/>
    </location>
</feature>
<dbReference type="PROSITE" id="PS50943">
    <property type="entry name" value="HTH_CROC1"/>
    <property type="match status" value="1"/>
</dbReference>
<comment type="caution">
    <text evidence="3">The sequence shown here is derived from an EMBL/GenBank/DDBJ whole genome shotgun (WGS) entry which is preliminary data.</text>
</comment>
<evidence type="ECO:0000313" key="4">
    <source>
        <dbReference type="Proteomes" id="UP000627369"/>
    </source>
</evidence>
<dbReference type="RefSeq" id="WP_189671337.1">
    <property type="nucleotide sequence ID" value="NZ_BNAS01000008.1"/>
</dbReference>
<dbReference type="EMBL" id="BNAS01000008">
    <property type="protein sequence ID" value="GHH78774.1"/>
    <property type="molecule type" value="Genomic_DNA"/>
</dbReference>
<dbReference type="Gene3D" id="1.10.260.40">
    <property type="entry name" value="lambda repressor-like DNA-binding domains"/>
    <property type="match status" value="1"/>
</dbReference>
<reference evidence="3" key="2">
    <citation type="submission" date="2020-09" db="EMBL/GenBank/DDBJ databases">
        <authorList>
            <person name="Sun Q."/>
            <person name="Zhou Y."/>
        </authorList>
    </citation>
    <scope>NUCLEOTIDE SEQUENCE</scope>
    <source>
        <strain evidence="3">CGMCC 4.7398</strain>
    </source>
</reference>
<name>A0A919L0C0_9MICO</name>
<sequence length="277" mass="30902">MNRAALADFLRRRREALRPSDVGLVPGPRRRAPGLRREEVAALTGMSVDYYARLEQQRGPQPSEQMLAALARALRLTVEERDYLFRLAGHGVPRRLPLESHVAPALLRVLDRLEDSPALILSGLGEVLVQNRLAEAIFGAPPATGLARSSVYRWFMEPESRNVYPPEDHERQGRSQVASLRAAHAAAGPGSAADEVLRVLLRESPEFVRMWELHEVSRRFEDHKTLVHPELGRIDVDCQALFTEDQSQALLVLTPAPGTEAEEKVRLLAVLGHETFA</sequence>
<dbReference type="PANTHER" id="PTHR35010">
    <property type="entry name" value="BLL4672 PROTEIN-RELATED"/>
    <property type="match status" value="1"/>
</dbReference>
<evidence type="ECO:0000256" key="1">
    <source>
        <dbReference type="SAM" id="MobiDB-lite"/>
    </source>
</evidence>
<dbReference type="Proteomes" id="UP000627369">
    <property type="component" value="Unassembled WGS sequence"/>
</dbReference>
<evidence type="ECO:0000259" key="2">
    <source>
        <dbReference type="PROSITE" id="PS50943"/>
    </source>
</evidence>
<dbReference type="SMART" id="SM00530">
    <property type="entry name" value="HTH_XRE"/>
    <property type="match status" value="1"/>
</dbReference>
<feature type="domain" description="HTH cro/C1-type" evidence="2">
    <location>
        <begin position="30"/>
        <end position="81"/>
    </location>
</feature>
<gene>
    <name evidence="3" type="ORF">GCM10017772_42880</name>
</gene>
<reference evidence="3" key="1">
    <citation type="journal article" date="2014" name="Int. J. Syst. Evol. Microbiol.">
        <title>Complete genome sequence of Corynebacterium casei LMG S-19264T (=DSM 44701T), isolated from a smear-ripened cheese.</title>
        <authorList>
            <consortium name="US DOE Joint Genome Institute (JGI-PGF)"/>
            <person name="Walter F."/>
            <person name="Albersmeier A."/>
            <person name="Kalinowski J."/>
            <person name="Ruckert C."/>
        </authorList>
    </citation>
    <scope>NUCLEOTIDE SEQUENCE</scope>
    <source>
        <strain evidence="3">CGMCC 4.7398</strain>
    </source>
</reference>
<dbReference type="SUPFAM" id="SSF47413">
    <property type="entry name" value="lambda repressor-like DNA-binding domains"/>
    <property type="match status" value="1"/>
</dbReference>
<dbReference type="InterPro" id="IPR041413">
    <property type="entry name" value="MLTR_LBD"/>
</dbReference>
<proteinExistence type="predicted"/>
<dbReference type="GO" id="GO:0003677">
    <property type="term" value="F:DNA binding"/>
    <property type="evidence" value="ECO:0007669"/>
    <property type="project" value="InterPro"/>
</dbReference>
<accession>A0A919L0C0</accession>
<dbReference type="AlphaFoldDB" id="A0A919L0C0"/>
<dbReference type="Pfam" id="PF13560">
    <property type="entry name" value="HTH_31"/>
    <property type="match status" value="1"/>
</dbReference>
<dbReference type="InterPro" id="IPR010982">
    <property type="entry name" value="Lambda_DNA-bd_dom_sf"/>
</dbReference>
<dbReference type="Pfam" id="PF17765">
    <property type="entry name" value="MLTR_LBD"/>
    <property type="match status" value="1"/>
</dbReference>
<protein>
    <submittedName>
        <fullName evidence="3">XRE family transcriptional regulator</fullName>
    </submittedName>
</protein>
<feature type="compositionally biased region" description="Basic and acidic residues" evidence="1">
    <location>
        <begin position="163"/>
        <end position="173"/>
    </location>
</feature>